<feature type="region of interest" description="Disordered" evidence="1">
    <location>
        <begin position="216"/>
        <end position="239"/>
    </location>
</feature>
<evidence type="ECO:0000313" key="2">
    <source>
        <dbReference type="EMBL" id="KAI2654964.1"/>
    </source>
</evidence>
<dbReference type="PANTHER" id="PTHR15143">
    <property type="entry name" value="TELETHONIN"/>
    <property type="match status" value="1"/>
</dbReference>
<name>A0ABQ8LWF7_LABRO</name>
<gene>
    <name evidence="2" type="ORF">H4Q32_017264</name>
</gene>
<sequence length="239" mass="27752">MILKAKFNNHPAGISTSKERLLSSCEITMPCGFCTAADNRERQQGPLNMRCVSEISSLDEMHCLSRKPRSYLLNSYSDFQETDEIARESYEATWLDLLMETRPEYKMTRVEKDTMRKESYESKQVVHFTIRRFPNQTIHMGREGEPLQEYRLPYRNILPIPIFVPKDVTQPDITREPSPSGIKSIMDFETSLNGVCLQKREVSSITEHKPMVIQPRSPEFRASSLISPPRDTLSFQRRE</sequence>
<keyword evidence="3" id="KW-1185">Reference proteome</keyword>
<dbReference type="Gene3D" id="2.20.160.10">
    <property type="entry name" value="titin domain like"/>
    <property type="match status" value="1"/>
</dbReference>
<protein>
    <submittedName>
        <fullName evidence="2">Telethonin</fullName>
    </submittedName>
</protein>
<reference evidence="2 3" key="1">
    <citation type="submission" date="2022-01" db="EMBL/GenBank/DDBJ databases">
        <title>A high-quality chromosome-level genome assembly of rohu carp, Labeo rohita.</title>
        <authorList>
            <person name="Arick M.A. II"/>
            <person name="Hsu C.-Y."/>
            <person name="Magbanua Z."/>
            <person name="Pechanova O."/>
            <person name="Grover C."/>
            <person name="Miller E."/>
            <person name="Thrash A."/>
            <person name="Ezzel L."/>
            <person name="Alam S."/>
            <person name="Benzie J."/>
            <person name="Hamilton M."/>
            <person name="Karsi A."/>
            <person name="Lawrence M.L."/>
            <person name="Peterson D.G."/>
        </authorList>
    </citation>
    <scope>NUCLEOTIDE SEQUENCE [LARGE SCALE GENOMIC DNA]</scope>
    <source>
        <strain evidence="3">BAU-BD-2019</strain>
        <tissue evidence="2">Blood</tissue>
    </source>
</reference>
<comment type="caution">
    <text evidence="2">The sequence shown here is derived from an EMBL/GenBank/DDBJ whole genome shotgun (WGS) entry which is preliminary data.</text>
</comment>
<dbReference type="EMBL" id="JACTAM010000016">
    <property type="protein sequence ID" value="KAI2654964.1"/>
    <property type="molecule type" value="Genomic_DNA"/>
</dbReference>
<accession>A0ABQ8LWF7</accession>
<dbReference type="Pfam" id="PF09470">
    <property type="entry name" value="Telethonin"/>
    <property type="match status" value="1"/>
</dbReference>
<dbReference type="PANTHER" id="PTHR15143:SF0">
    <property type="entry name" value="TELETHONIN"/>
    <property type="match status" value="1"/>
</dbReference>
<organism evidence="2 3">
    <name type="scientific">Labeo rohita</name>
    <name type="common">Indian major carp</name>
    <name type="synonym">Cyprinus rohita</name>
    <dbReference type="NCBI Taxonomy" id="84645"/>
    <lineage>
        <taxon>Eukaryota</taxon>
        <taxon>Metazoa</taxon>
        <taxon>Chordata</taxon>
        <taxon>Craniata</taxon>
        <taxon>Vertebrata</taxon>
        <taxon>Euteleostomi</taxon>
        <taxon>Actinopterygii</taxon>
        <taxon>Neopterygii</taxon>
        <taxon>Teleostei</taxon>
        <taxon>Ostariophysi</taxon>
        <taxon>Cypriniformes</taxon>
        <taxon>Cyprinidae</taxon>
        <taxon>Labeoninae</taxon>
        <taxon>Labeonini</taxon>
        <taxon>Labeo</taxon>
    </lineage>
</organism>
<dbReference type="InterPro" id="IPR023111">
    <property type="entry name" value="Titin-like_dom_sf"/>
</dbReference>
<evidence type="ECO:0000256" key="1">
    <source>
        <dbReference type="SAM" id="MobiDB-lite"/>
    </source>
</evidence>
<dbReference type="InterPro" id="IPR015667">
    <property type="entry name" value="Telethonin"/>
</dbReference>
<evidence type="ECO:0000313" key="3">
    <source>
        <dbReference type="Proteomes" id="UP000830375"/>
    </source>
</evidence>
<proteinExistence type="predicted"/>
<dbReference type="Proteomes" id="UP000830375">
    <property type="component" value="Unassembled WGS sequence"/>
</dbReference>